<keyword evidence="5" id="KW-1185">Reference proteome</keyword>
<feature type="region of interest" description="Disordered" evidence="1">
    <location>
        <begin position="599"/>
        <end position="677"/>
    </location>
</feature>
<protein>
    <recommendedName>
        <fullName evidence="3">FHA domain-containing protein</fullName>
    </recommendedName>
</protein>
<dbReference type="Pfam" id="PF00498">
    <property type="entry name" value="FHA"/>
    <property type="match status" value="1"/>
</dbReference>
<feature type="compositionally biased region" description="Polar residues" evidence="1">
    <location>
        <begin position="530"/>
        <end position="549"/>
    </location>
</feature>
<sequence length="744" mass="81718">MTAVAPPPNFQNLNTRSAWGSSNPPPNGIPAMSADEVSRMLMQPRKTATRSNSSSSLSSVASSTSTASVSSTGSVPQNSASSADSQARKRPSRYQWPMAKAEPTAGISTARTQSMTSSSGPSAASAISALQAPGPVLNQNQSISQTNGVRSTVNETTPVLYLTPMNGTFERKTITVPFFPDVIKIGRQTNAKSLPTQYNGYFDSKVLSRSHAEVWADRNGKIWIRDIKSSNGTFVNGHRLSQENKDSDPHELRDQDMLELGIDIVSEDQKTVVHHKVAARVEHAGFMSSNALIDLNIGSEMDPNSHQAQMMQAMGHMRRKSGQSDLMPMRNQMSNVPGSIPNNAPPQRPPFFLQPPNMDAVIKRLTVEYKLAQQQATELQRSSQFLDSLLNATQPPPSKEPSLPAPGGPGSPVDSRKPPVSFTDPPLKPRFCDPPNPPPQAPLPEKPELSGNLSGLKRSDTERPKLPNGSSSGSLRLDSNTVSQFASLSEALALTKKELESQSRRCREMEDLLVLERTKREDAEARARQLEQNTSKANGPPNLTGSEGVTTPIEDEASSDVGNKVSTETTTDKLKQRLDLLLVEFQEVKEMAEKWRLEKENAEKERDEERKEKVGLMEMVQKLRKEEQDRQERKERKRETQKRDGRAISQFDSSTEDEADQVANHSREIDYSDHNNETIKPKSVSYSNGHLSHSFLPRTGDGGTTMKHAQGQLVQAAPYLSAMSVVLIGVAVMALVNKMSRGER</sequence>
<dbReference type="GO" id="GO:0005737">
    <property type="term" value="C:cytoplasm"/>
    <property type="evidence" value="ECO:0007669"/>
    <property type="project" value="TreeGrafter"/>
</dbReference>
<feature type="compositionally biased region" description="Basic and acidic residues" evidence="1">
    <location>
        <begin position="519"/>
        <end position="529"/>
    </location>
</feature>
<evidence type="ECO:0000259" key="3">
    <source>
        <dbReference type="PROSITE" id="PS50006"/>
    </source>
</evidence>
<keyword evidence="2" id="KW-1133">Transmembrane helix</keyword>
<feature type="compositionally biased region" description="Pro residues" evidence="1">
    <location>
        <begin position="426"/>
        <end position="444"/>
    </location>
</feature>
<feature type="compositionally biased region" description="Polar residues" evidence="1">
    <location>
        <begin position="560"/>
        <end position="569"/>
    </location>
</feature>
<evidence type="ECO:0000256" key="2">
    <source>
        <dbReference type="SAM" id="Phobius"/>
    </source>
</evidence>
<dbReference type="PROSITE" id="PS50006">
    <property type="entry name" value="FHA_DOMAIN"/>
    <property type="match status" value="1"/>
</dbReference>
<feature type="transmembrane region" description="Helical" evidence="2">
    <location>
        <begin position="716"/>
        <end position="736"/>
    </location>
</feature>
<evidence type="ECO:0000256" key="1">
    <source>
        <dbReference type="SAM" id="MobiDB-lite"/>
    </source>
</evidence>
<dbReference type="Gene3D" id="2.60.200.20">
    <property type="match status" value="1"/>
</dbReference>
<feature type="region of interest" description="Disordered" evidence="1">
    <location>
        <begin position="390"/>
        <end position="479"/>
    </location>
</feature>
<organism evidence="4 5">
    <name type="scientific">Microthyrium microscopicum</name>
    <dbReference type="NCBI Taxonomy" id="703497"/>
    <lineage>
        <taxon>Eukaryota</taxon>
        <taxon>Fungi</taxon>
        <taxon>Dikarya</taxon>
        <taxon>Ascomycota</taxon>
        <taxon>Pezizomycotina</taxon>
        <taxon>Dothideomycetes</taxon>
        <taxon>Dothideomycetes incertae sedis</taxon>
        <taxon>Microthyriales</taxon>
        <taxon>Microthyriaceae</taxon>
        <taxon>Microthyrium</taxon>
    </lineage>
</organism>
<keyword evidence="2" id="KW-0812">Transmembrane</keyword>
<feature type="compositionally biased region" description="Basic and acidic residues" evidence="1">
    <location>
        <begin position="599"/>
        <end position="646"/>
    </location>
</feature>
<gene>
    <name evidence="4" type="ORF">BT63DRAFT_13476</name>
</gene>
<evidence type="ECO:0000313" key="5">
    <source>
        <dbReference type="Proteomes" id="UP000799302"/>
    </source>
</evidence>
<dbReference type="InterPro" id="IPR008984">
    <property type="entry name" value="SMAD_FHA_dom_sf"/>
</dbReference>
<feature type="region of interest" description="Disordered" evidence="1">
    <location>
        <begin position="1"/>
        <end position="125"/>
    </location>
</feature>
<feature type="compositionally biased region" description="Basic and acidic residues" evidence="1">
    <location>
        <begin position="665"/>
        <end position="677"/>
    </location>
</feature>
<name>A0A6A6UT09_9PEZI</name>
<feature type="compositionally biased region" description="Polar residues" evidence="1">
    <location>
        <begin position="10"/>
        <end position="22"/>
    </location>
</feature>
<feature type="domain" description="FHA" evidence="3">
    <location>
        <begin position="183"/>
        <end position="240"/>
    </location>
</feature>
<feature type="compositionally biased region" description="Polar residues" evidence="1">
    <location>
        <begin position="76"/>
        <end position="85"/>
    </location>
</feature>
<dbReference type="EMBL" id="MU004230">
    <property type="protein sequence ID" value="KAF2674551.1"/>
    <property type="molecule type" value="Genomic_DNA"/>
</dbReference>
<dbReference type="SMART" id="SM00240">
    <property type="entry name" value="FHA"/>
    <property type="match status" value="1"/>
</dbReference>
<reference evidence="4" key="1">
    <citation type="journal article" date="2020" name="Stud. Mycol.">
        <title>101 Dothideomycetes genomes: a test case for predicting lifestyles and emergence of pathogens.</title>
        <authorList>
            <person name="Haridas S."/>
            <person name="Albert R."/>
            <person name="Binder M."/>
            <person name="Bloem J."/>
            <person name="Labutti K."/>
            <person name="Salamov A."/>
            <person name="Andreopoulos B."/>
            <person name="Baker S."/>
            <person name="Barry K."/>
            <person name="Bills G."/>
            <person name="Bluhm B."/>
            <person name="Cannon C."/>
            <person name="Castanera R."/>
            <person name="Culley D."/>
            <person name="Daum C."/>
            <person name="Ezra D."/>
            <person name="Gonzalez J."/>
            <person name="Henrissat B."/>
            <person name="Kuo A."/>
            <person name="Liang C."/>
            <person name="Lipzen A."/>
            <person name="Lutzoni F."/>
            <person name="Magnuson J."/>
            <person name="Mondo S."/>
            <person name="Nolan M."/>
            <person name="Ohm R."/>
            <person name="Pangilinan J."/>
            <person name="Park H.-J."/>
            <person name="Ramirez L."/>
            <person name="Alfaro M."/>
            <person name="Sun H."/>
            <person name="Tritt A."/>
            <person name="Yoshinaga Y."/>
            <person name="Zwiers L.-H."/>
            <person name="Turgeon B."/>
            <person name="Goodwin S."/>
            <person name="Spatafora J."/>
            <person name="Crous P."/>
            <person name="Grigoriev I."/>
        </authorList>
    </citation>
    <scope>NUCLEOTIDE SEQUENCE</scope>
    <source>
        <strain evidence="4">CBS 115976</strain>
    </source>
</reference>
<dbReference type="AlphaFoldDB" id="A0A6A6UT09"/>
<feature type="region of interest" description="Disordered" evidence="1">
    <location>
        <begin position="519"/>
        <end position="573"/>
    </location>
</feature>
<accession>A0A6A6UT09</accession>
<proteinExistence type="predicted"/>
<dbReference type="PANTHER" id="PTHR15715:SF46">
    <property type="entry name" value="TO VACUOLE TARGETING VPS64, PUTATIVE (AFU_ORTHOLOGUE AFUA_2G02420)-RELATED"/>
    <property type="match status" value="1"/>
</dbReference>
<feature type="compositionally biased region" description="Polar residues" evidence="1">
    <location>
        <begin position="468"/>
        <end position="479"/>
    </location>
</feature>
<feature type="compositionally biased region" description="Low complexity" evidence="1">
    <location>
        <begin position="114"/>
        <end position="125"/>
    </location>
</feature>
<keyword evidence="2" id="KW-0472">Membrane</keyword>
<dbReference type="SUPFAM" id="SSF49879">
    <property type="entry name" value="SMAD/FHA domain"/>
    <property type="match status" value="1"/>
</dbReference>
<dbReference type="OrthoDB" id="687730at2759"/>
<dbReference type="InterPro" id="IPR051176">
    <property type="entry name" value="Cent_Immune-Sig_Mod"/>
</dbReference>
<dbReference type="PANTHER" id="PTHR15715">
    <property type="entry name" value="CENTROSOMAL PROTEIN OF 170 KDA"/>
    <property type="match status" value="1"/>
</dbReference>
<feature type="compositionally biased region" description="Pro residues" evidence="1">
    <location>
        <begin position="394"/>
        <end position="409"/>
    </location>
</feature>
<dbReference type="Proteomes" id="UP000799302">
    <property type="component" value="Unassembled WGS sequence"/>
</dbReference>
<dbReference type="CDD" id="cd22679">
    <property type="entry name" value="FHA_SLMAP"/>
    <property type="match status" value="1"/>
</dbReference>
<dbReference type="InterPro" id="IPR000253">
    <property type="entry name" value="FHA_dom"/>
</dbReference>
<evidence type="ECO:0000313" key="4">
    <source>
        <dbReference type="EMBL" id="KAF2674551.1"/>
    </source>
</evidence>
<feature type="compositionally biased region" description="Low complexity" evidence="1">
    <location>
        <begin position="49"/>
        <end position="75"/>
    </location>
</feature>